<evidence type="ECO:0000259" key="1">
    <source>
        <dbReference type="Pfam" id="PF18962"/>
    </source>
</evidence>
<evidence type="ECO:0000313" key="3">
    <source>
        <dbReference type="EMBL" id="PQJ08712.1"/>
    </source>
</evidence>
<reference evidence="3 4" key="1">
    <citation type="submission" date="2018-01" db="EMBL/GenBank/DDBJ databases">
        <title>A novel member of the phylum Bacteroidetes isolated from glacier ice.</title>
        <authorList>
            <person name="Liu Q."/>
            <person name="Xin Y.-H."/>
        </authorList>
    </citation>
    <scope>NUCLEOTIDE SEQUENCE [LARGE SCALE GENOMIC DNA]</scope>
    <source>
        <strain evidence="3 4">RB1R16</strain>
    </source>
</reference>
<organism evidence="3 4">
    <name type="scientific">Flavipsychrobacter stenotrophus</name>
    <dbReference type="NCBI Taxonomy" id="2077091"/>
    <lineage>
        <taxon>Bacteria</taxon>
        <taxon>Pseudomonadati</taxon>
        <taxon>Bacteroidota</taxon>
        <taxon>Chitinophagia</taxon>
        <taxon>Chitinophagales</taxon>
        <taxon>Chitinophagaceae</taxon>
        <taxon>Flavipsychrobacter</taxon>
    </lineage>
</organism>
<dbReference type="OrthoDB" id="659933at2"/>
<dbReference type="RefSeq" id="WP_133162771.1">
    <property type="nucleotide sequence ID" value="NZ_PPSL01000019.1"/>
</dbReference>
<accession>A0A2S7SP86</accession>
<dbReference type="InterPro" id="IPR026444">
    <property type="entry name" value="Secre_tail"/>
</dbReference>
<dbReference type="Proteomes" id="UP000239872">
    <property type="component" value="Unassembled WGS sequence"/>
</dbReference>
<evidence type="ECO:0000313" key="4">
    <source>
        <dbReference type="Proteomes" id="UP000239872"/>
    </source>
</evidence>
<feature type="domain" description="Secretion system C-terminal sorting" evidence="1">
    <location>
        <begin position="268"/>
        <end position="335"/>
    </location>
</feature>
<dbReference type="InterPro" id="IPR045828">
    <property type="entry name" value="PKD_Bacteroidetes"/>
</dbReference>
<dbReference type="Pfam" id="PF18962">
    <property type="entry name" value="Por_Secre_tail"/>
    <property type="match status" value="1"/>
</dbReference>
<feature type="non-terminal residue" evidence="3">
    <location>
        <position position="1"/>
    </location>
</feature>
<proteinExistence type="predicted"/>
<sequence length="342" mass="35815">TATVCSSTPLVYTPGSTTTGTTFAWTRAVVAGISNAAATSTGSAGVVNETLVNTTLFPVNVIYHYTLTANGCNNSQNVLVTVNPAPQAPVIAINSPAAVCSNTMFQNFGAANPPTDSVVYTWTAQGATVYGEGNKHTNSIVNFSAAGNANVILTANIHGIACYTADTFHVTVGTSAAINPVIFYIHDHFVCTDNTVDSYQWGYDDAATLDSTIYTGEVDQNYHNVSPDFATKHYWVMTEKGGCSSKSYYNAPTGITAVSAAEVATMSVFPNPASDNVSVEVSGINGGNTTVELNDITGKQISSTAVTYNKAQITVNNLASGVYMISCYHNGVKVGTTKLVKE</sequence>
<protein>
    <submittedName>
        <fullName evidence="3">Uncharacterized protein</fullName>
    </submittedName>
</protein>
<dbReference type="AlphaFoldDB" id="A0A2S7SP86"/>
<dbReference type="NCBIfam" id="TIGR04183">
    <property type="entry name" value="Por_Secre_tail"/>
    <property type="match status" value="1"/>
</dbReference>
<name>A0A2S7SP86_9BACT</name>
<evidence type="ECO:0000259" key="2">
    <source>
        <dbReference type="Pfam" id="PF19406"/>
    </source>
</evidence>
<dbReference type="EMBL" id="PPSL01000019">
    <property type="protein sequence ID" value="PQJ08712.1"/>
    <property type="molecule type" value="Genomic_DNA"/>
</dbReference>
<feature type="domain" description="PKD-like" evidence="2">
    <location>
        <begin position="3"/>
        <end position="86"/>
    </location>
</feature>
<comment type="caution">
    <text evidence="3">The sequence shown here is derived from an EMBL/GenBank/DDBJ whole genome shotgun (WGS) entry which is preliminary data.</text>
</comment>
<keyword evidence="4" id="KW-1185">Reference proteome</keyword>
<dbReference type="Pfam" id="PF19406">
    <property type="entry name" value="PKD_5"/>
    <property type="match status" value="1"/>
</dbReference>
<gene>
    <name evidence="3" type="ORF">CJD36_022855</name>
</gene>